<name>A0A6B3SMK9_9BURK</name>
<reference evidence="4 5" key="1">
    <citation type="submission" date="2020-02" db="EMBL/GenBank/DDBJ databases">
        <authorList>
            <person name="Kim M.K."/>
        </authorList>
    </citation>
    <scope>NUCLEOTIDE SEQUENCE [LARGE SCALE GENOMIC DNA]</scope>
    <source>
        <strain evidence="4 5">17J57-3</strain>
    </source>
</reference>
<feature type="modified residue" description="4-aspartylphosphate" evidence="2">
    <location>
        <position position="52"/>
    </location>
</feature>
<dbReference type="InterPro" id="IPR011006">
    <property type="entry name" value="CheY-like_superfamily"/>
</dbReference>
<dbReference type="CDD" id="cd00156">
    <property type="entry name" value="REC"/>
    <property type="match status" value="1"/>
</dbReference>
<evidence type="ECO:0000256" key="1">
    <source>
        <dbReference type="ARBA" id="ARBA00022553"/>
    </source>
</evidence>
<dbReference type="EMBL" id="JAAIVB010000013">
    <property type="protein sequence ID" value="NEX60565.1"/>
    <property type="molecule type" value="Genomic_DNA"/>
</dbReference>
<dbReference type="InterPro" id="IPR001789">
    <property type="entry name" value="Sig_transdc_resp-reg_receiver"/>
</dbReference>
<feature type="domain" description="Response regulatory" evidence="3">
    <location>
        <begin position="3"/>
        <end position="121"/>
    </location>
</feature>
<dbReference type="RefSeq" id="WP_163961067.1">
    <property type="nucleotide sequence ID" value="NZ_JAAIVB010000013.1"/>
</dbReference>
<dbReference type="Proteomes" id="UP000482155">
    <property type="component" value="Unassembled WGS sequence"/>
</dbReference>
<dbReference type="PANTHER" id="PTHR44591:SF3">
    <property type="entry name" value="RESPONSE REGULATORY DOMAIN-CONTAINING PROTEIN"/>
    <property type="match status" value="1"/>
</dbReference>
<dbReference type="SMART" id="SM00448">
    <property type="entry name" value="REC"/>
    <property type="match status" value="1"/>
</dbReference>
<dbReference type="PANTHER" id="PTHR44591">
    <property type="entry name" value="STRESS RESPONSE REGULATOR PROTEIN 1"/>
    <property type="match status" value="1"/>
</dbReference>
<dbReference type="PROSITE" id="PS50110">
    <property type="entry name" value="RESPONSE_REGULATORY"/>
    <property type="match status" value="1"/>
</dbReference>
<keyword evidence="1 2" id="KW-0597">Phosphoprotein</keyword>
<dbReference type="GO" id="GO:0000160">
    <property type="term" value="P:phosphorelay signal transduction system"/>
    <property type="evidence" value="ECO:0007669"/>
    <property type="project" value="InterPro"/>
</dbReference>
<dbReference type="InterPro" id="IPR050595">
    <property type="entry name" value="Bact_response_regulator"/>
</dbReference>
<protein>
    <submittedName>
        <fullName evidence="4">Response regulator</fullName>
    </submittedName>
</protein>
<evidence type="ECO:0000313" key="5">
    <source>
        <dbReference type="Proteomes" id="UP000482155"/>
    </source>
</evidence>
<accession>A0A6B3SMK9</accession>
<proteinExistence type="predicted"/>
<dbReference type="AlphaFoldDB" id="A0A6B3SMK9"/>
<dbReference type="Pfam" id="PF00072">
    <property type="entry name" value="Response_reg"/>
    <property type="match status" value="1"/>
</dbReference>
<evidence type="ECO:0000259" key="3">
    <source>
        <dbReference type="PROSITE" id="PS50110"/>
    </source>
</evidence>
<sequence length="122" mass="13430">MSRILVVEDDTWYRELLVEMLVQDGHQTFEAGDGDEALKRMQEASIELVIIDMLMPNKDGLDTITEMGRLGYGIPVIAMSGGRRSLSAEFNLESARLLGVKAALAKPFSRADLRTAISDVMG</sequence>
<organism evidence="4 5">
    <name type="scientific">Noviherbaspirillum galbum</name>
    <dbReference type="NCBI Taxonomy" id="2709383"/>
    <lineage>
        <taxon>Bacteria</taxon>
        <taxon>Pseudomonadati</taxon>
        <taxon>Pseudomonadota</taxon>
        <taxon>Betaproteobacteria</taxon>
        <taxon>Burkholderiales</taxon>
        <taxon>Oxalobacteraceae</taxon>
        <taxon>Noviherbaspirillum</taxon>
    </lineage>
</organism>
<dbReference type="Gene3D" id="3.40.50.2300">
    <property type="match status" value="1"/>
</dbReference>
<keyword evidence="5" id="KW-1185">Reference proteome</keyword>
<evidence type="ECO:0000313" key="4">
    <source>
        <dbReference type="EMBL" id="NEX60565.1"/>
    </source>
</evidence>
<evidence type="ECO:0000256" key="2">
    <source>
        <dbReference type="PROSITE-ProRule" id="PRU00169"/>
    </source>
</evidence>
<comment type="caution">
    <text evidence="4">The sequence shown here is derived from an EMBL/GenBank/DDBJ whole genome shotgun (WGS) entry which is preliminary data.</text>
</comment>
<dbReference type="SUPFAM" id="SSF52172">
    <property type="entry name" value="CheY-like"/>
    <property type="match status" value="1"/>
</dbReference>
<gene>
    <name evidence="4" type="ORF">G3574_05705</name>
</gene>